<dbReference type="EMBL" id="CP022384">
    <property type="protein sequence ID" value="ATA80931.1"/>
    <property type="molecule type" value="Genomic_DNA"/>
</dbReference>
<dbReference type="Gene3D" id="1.20.58.2180">
    <property type="match status" value="1"/>
</dbReference>
<dbReference type="InterPro" id="IPR002491">
    <property type="entry name" value="ABC_transptr_periplasmic_BD"/>
</dbReference>
<keyword evidence="3" id="KW-1185">Reference proteome</keyword>
<gene>
    <name evidence="2" type="ORF">CGC53_00460</name>
</gene>
<dbReference type="PROSITE" id="PS50983">
    <property type="entry name" value="FE_B12_PBP"/>
    <property type="match status" value="1"/>
</dbReference>
<dbReference type="PANTHER" id="PTHR30535">
    <property type="entry name" value="VITAMIN B12-BINDING PROTEIN"/>
    <property type="match status" value="1"/>
</dbReference>
<dbReference type="Pfam" id="PF01497">
    <property type="entry name" value="Peripla_BP_2"/>
    <property type="match status" value="1"/>
</dbReference>
<dbReference type="KEGG" id="clk:CGC53_00460"/>
<dbReference type="GO" id="GO:0071281">
    <property type="term" value="P:cellular response to iron ion"/>
    <property type="evidence" value="ECO:0007669"/>
    <property type="project" value="TreeGrafter"/>
</dbReference>
<evidence type="ECO:0000259" key="1">
    <source>
        <dbReference type="PROSITE" id="PS50983"/>
    </source>
</evidence>
<dbReference type="AlphaFoldDB" id="A0A250F750"/>
<proteinExistence type="predicted"/>
<accession>A0A250F750</accession>
<dbReference type="SUPFAM" id="SSF53807">
    <property type="entry name" value="Helical backbone' metal receptor"/>
    <property type="match status" value="1"/>
</dbReference>
<dbReference type="RefSeq" id="WP_095912872.1">
    <property type="nucleotide sequence ID" value="NZ_CAUUPF010000001.1"/>
</dbReference>
<reference evidence="3" key="1">
    <citation type="submission" date="2017-06" db="EMBL/GenBank/DDBJ databases">
        <title>Capnocytophaga spp. assemblies.</title>
        <authorList>
            <person name="Gulvik C.A."/>
        </authorList>
    </citation>
    <scope>NUCLEOTIDE SEQUENCE [LARGE SCALE GENOMIC DNA]</scope>
    <source>
        <strain evidence="3">H6253</strain>
    </source>
</reference>
<evidence type="ECO:0000313" key="3">
    <source>
        <dbReference type="Proteomes" id="UP000217276"/>
    </source>
</evidence>
<dbReference type="Gene3D" id="3.40.50.1980">
    <property type="entry name" value="Nitrogenase molybdenum iron protein domain"/>
    <property type="match status" value="2"/>
</dbReference>
<evidence type="ECO:0000313" key="2">
    <source>
        <dbReference type="EMBL" id="ATA80931.1"/>
    </source>
</evidence>
<dbReference type="PROSITE" id="PS51257">
    <property type="entry name" value="PROKAR_LIPOPROTEIN"/>
    <property type="match status" value="1"/>
</dbReference>
<feature type="domain" description="Fe/B12 periplasmic-binding" evidence="1">
    <location>
        <begin position="50"/>
        <end position="322"/>
    </location>
</feature>
<dbReference type="InterPro" id="IPR050902">
    <property type="entry name" value="ABC_Transporter_SBP"/>
</dbReference>
<organism evidence="2 3">
    <name type="scientific">Capnocytophaga leadbetteri</name>
    <dbReference type="NCBI Taxonomy" id="327575"/>
    <lineage>
        <taxon>Bacteria</taxon>
        <taxon>Pseudomonadati</taxon>
        <taxon>Bacteroidota</taxon>
        <taxon>Flavobacteriia</taxon>
        <taxon>Flavobacteriales</taxon>
        <taxon>Flavobacteriaceae</taxon>
        <taxon>Capnocytophaga</taxon>
    </lineage>
</organism>
<protein>
    <submittedName>
        <fullName evidence="2">ABC transporter substrate-binding protein</fullName>
    </submittedName>
</protein>
<sequence>MRNYVYLFIAILLMVGCDNTPKKQTENTSAEKVTLTDMAGRKVLVPKSISKAFIDRSSVHLVYALDTLLPVNRVFNYNDSEKKYLKKGFYEGKPYVTGTPIEEIIKLQPEVILLTVSLQTEAERAKEIERADILQQKTKIPVVLFSGDFEQYTQALTLLGTLLHKGKEAQELNAFIEKYCYSIPKVVATIPEAKRKTIYYAEGMNGLQTEPPTSLHSYLINYTGGKNIAEVELLPGKGKTNVSIEQIYRWDPDMILVWSGNFDDLYSYKAIRQEKIWQQLRAVKENQVYQVPWRPFGWIDRPPGLGRVMGSIWLASLTYPEYFKDDIVPITQEFFKKFYHYEMDYIETRDIIGAQPDITNK</sequence>
<name>A0A250F750_9FLAO</name>
<dbReference type="Proteomes" id="UP000217276">
    <property type="component" value="Chromosome"/>
</dbReference>
<dbReference type="PANTHER" id="PTHR30535:SF34">
    <property type="entry name" value="MOLYBDATE-BINDING PROTEIN MOLA"/>
    <property type="match status" value="1"/>
</dbReference>